<dbReference type="Proteomes" id="UP000701702">
    <property type="component" value="Unassembled WGS sequence"/>
</dbReference>
<sequence>MSKRNSFAKFKPSFLSVGFGWLPALFEAAFSDGAAQLLPTLDTLAGDRTVAEGVVGVGVERVLRFGHLPMAELNIPTNLSGAAPYRLTLSFEEDDLATVDLTLFLLNPRVLLTQSLFIPSHISADGRFEPLTAGPAPCGLLLVVDPTIAAADRFEKLKEGLPAAAFTQPPADTVPYAEDSLLARLDISIVWKRDELAKYSTNMFGEAMGMPDAALPKDIPLVTVDLFSSDLPDPVHAFMDRTRTIGLTLEHEIAEGIHIILGKPAKSKTRELLDEALAEFNIAPNFKGVLFEGLKAHWLDDEHRGHANFPNIGVSLCAFSFESGGNAKNFSQWYATFEAELPPKEDEDSYLWLFDELRLHAGVGGDNITNVGLTGTFKPFEENSLYSWLTGRSAVISWHEKSWKDVQGKEQSAASLSIGLEAAENTVLATIDKDTPVAIPEALFHFLAVGMTLAPIVLATNPLSAPTGAHAALDQSRDFFVKIGGAQRLAELYMTAALGFFFKNMIRVEELRVVGIRLQRQPAQLTDPNADANRQLTALLFDYEVDYQIKLPDADIGTARAITARIDGTGFVIEKDDVSWVQVPAGVRDLSIADPSLWELGPFGRFLKVVDITLRREPYKQLAIRLRLMGNTDIITAGDFVFIIPLEGDDPPSIEAFPSLITMEIPGLGKGTGTLVISKDAHGRTIVGSLDLVTPTGLRVYCAVKLINNSDLGDAKAIVASFKTRFRPPNPVFGTGIGWSGVDGIVATHMKRLEPPPGPAAPPALQWLKSVDGDVVESVAKHADKWVIAKDQSSIGVGVMLEFMVSGELLNLNAMLAIERPGPRILIFAKANLLKVPVENEKAAGDLERGIIGILDVDLGTHKLTLSALANLQFKDFIKVLAPLEFFFDMEEAANAHFYLGHHANPVSAELDLFKILKFSAHFYFMADGKLIADVPVSPNDRRNLPGFAMALGFGSQIQIGGGPLYVRGSFDTYLTVALGEGIFASGAVVHEGELHLWIVTIGASATLQLQYQRNLDGSAEAFLEGQICGHYKNFFIEVEGCVTLRIGAPLSPALALPALTADAKLLAGTDVALFGQGRLGPIDAVLADAAITGGAAVPPVGIPLDAVIAIAMARPPAIAGNAKGFAAHAPVFNQNGTSFQFNNARGRYVLKDVRLVRLGEDGSENEVDPTNCPARWWESGQSDKGGHPTPKTLALMTRSPLSVQNAIVDPAQLKSWVDAILGGLCDQIITPQSCWYALTHSDVRTEPRHSWTLEAVLRDMATERTIGRSGASSAILSLLPRLGFGTQGDPAPGYPQYPGNCRIEADPKTGGPVPVLRFYKRTVLSSTRVSIESRIALEGDMLSAKALDILIAHTPLKQLWHLELKVYASDGTDIPIDWQSVLAGGGLQDLLDPAVQADFHEDAENWRPAVEAFARLSQLPCYAGYQFRRVRIDLSTLGFDPAAHPIKLMIGFNGDAPREATIDAILGGVRFAPLAEQARYEEDLRHQAATIGSLQDFLDGKPIPLLEPKSTYELRVAWDAEIEGGPTRSQSSAFRFETVNEPPAAADPYLLATFPQMRERFHNADDMPGFALGSIDLLRILAKFSDARLRVVITDDGGMPVEASEGAFFWNDGILVAPAELIDPTAPAPAGFYLDAIASLPSALRNAIHEKLADGSLHCLGDISLPEGGIWIGFKALLRPLSSYRIEINIVHADGTSWTWASPPPGPFLQWQFSTSLSANLPAHAGAITNARPRHKMLRQALPDLLAHCPREGIMLAEKSFEDSLAFLLGERSDRSEEAQCTILWRRDEIGMQFLAAAVLVESREPLLRTTQSVKVGPISQIAGDGMVASPQALLLQSIDLGTSTRAIGLAYASSGFAALIRLDEADGSDLVVQLRRHEVERIPVTSDSTSELQVPASVLAPRPLRAS</sequence>
<name>A0ABM8XU45_9BURK</name>
<accession>A0ABM8XU45</accession>
<organism evidence="2 3">
    <name type="scientific">Cupriavidus pinatubonensis</name>
    <dbReference type="NCBI Taxonomy" id="248026"/>
    <lineage>
        <taxon>Bacteria</taxon>
        <taxon>Pseudomonadati</taxon>
        <taxon>Pseudomonadota</taxon>
        <taxon>Betaproteobacteria</taxon>
        <taxon>Burkholderiales</taxon>
        <taxon>Burkholderiaceae</taxon>
        <taxon>Cupriavidus</taxon>
    </lineage>
</organism>
<reference evidence="2 3" key="1">
    <citation type="submission" date="2021-08" db="EMBL/GenBank/DDBJ databases">
        <authorList>
            <person name="Peeters C."/>
        </authorList>
    </citation>
    <scope>NUCLEOTIDE SEQUENCE [LARGE SCALE GENOMIC DNA]</scope>
    <source>
        <strain evidence="2 3">LMG 23994</strain>
    </source>
</reference>
<comment type="caution">
    <text evidence="2">The sequence shown here is derived from an EMBL/GenBank/DDBJ whole genome shotgun (WGS) entry which is preliminary data.</text>
</comment>
<evidence type="ECO:0000313" key="3">
    <source>
        <dbReference type="Proteomes" id="UP000701702"/>
    </source>
</evidence>
<protein>
    <submittedName>
        <fullName evidence="2">Uncharacterized protein</fullName>
    </submittedName>
</protein>
<keyword evidence="3" id="KW-1185">Reference proteome</keyword>
<proteinExistence type="predicted"/>
<feature type="region of interest" description="Disordered" evidence="1">
    <location>
        <begin position="1163"/>
        <end position="1188"/>
    </location>
</feature>
<dbReference type="EMBL" id="CAJZAF010000036">
    <property type="protein sequence ID" value="CAG9183897.1"/>
    <property type="molecule type" value="Genomic_DNA"/>
</dbReference>
<evidence type="ECO:0000313" key="2">
    <source>
        <dbReference type="EMBL" id="CAG9183897.1"/>
    </source>
</evidence>
<evidence type="ECO:0000256" key="1">
    <source>
        <dbReference type="SAM" id="MobiDB-lite"/>
    </source>
</evidence>
<gene>
    <name evidence="2" type="ORF">LMG23994_05258</name>
</gene>